<dbReference type="PRINTS" id="PR00046">
    <property type="entry name" value="SIGMA70FCT"/>
</dbReference>
<protein>
    <submittedName>
        <fullName evidence="8">SigB/SigF/SigG family RNA polymerase sigma factor</fullName>
    </submittedName>
</protein>
<dbReference type="Pfam" id="PF04539">
    <property type="entry name" value="Sigma70_r3"/>
    <property type="match status" value="1"/>
</dbReference>
<keyword evidence="4" id="KW-0804">Transcription</keyword>
<proteinExistence type="predicted"/>
<evidence type="ECO:0000256" key="3">
    <source>
        <dbReference type="ARBA" id="ARBA00023125"/>
    </source>
</evidence>
<dbReference type="Pfam" id="PF04542">
    <property type="entry name" value="Sigma70_r2"/>
    <property type="match status" value="1"/>
</dbReference>
<keyword evidence="9" id="KW-1185">Reference proteome</keyword>
<dbReference type="NCBIfam" id="TIGR02980">
    <property type="entry name" value="SigBFG"/>
    <property type="match status" value="1"/>
</dbReference>
<dbReference type="InterPro" id="IPR007624">
    <property type="entry name" value="RNA_pol_sigma70_r3"/>
</dbReference>
<evidence type="ECO:0000259" key="7">
    <source>
        <dbReference type="Pfam" id="PF04545"/>
    </source>
</evidence>
<dbReference type="AlphaFoldDB" id="A0A3N0DU46"/>
<name>A0A3N0DU46_9ACTN</name>
<evidence type="ECO:0000313" key="9">
    <source>
        <dbReference type="Proteomes" id="UP000277094"/>
    </source>
</evidence>
<dbReference type="InterPro" id="IPR013325">
    <property type="entry name" value="RNA_pol_sigma_r2"/>
</dbReference>
<dbReference type="PANTHER" id="PTHR30385">
    <property type="entry name" value="SIGMA FACTOR F FLAGELLAR"/>
    <property type="match status" value="1"/>
</dbReference>
<keyword evidence="1" id="KW-0805">Transcription regulation</keyword>
<dbReference type="EMBL" id="RJSG01000002">
    <property type="protein sequence ID" value="RNL79149.1"/>
    <property type="molecule type" value="Genomic_DNA"/>
</dbReference>
<dbReference type="NCBIfam" id="TIGR02937">
    <property type="entry name" value="sigma70-ECF"/>
    <property type="match status" value="1"/>
</dbReference>
<evidence type="ECO:0000256" key="1">
    <source>
        <dbReference type="ARBA" id="ARBA00023015"/>
    </source>
</evidence>
<dbReference type="InterPro" id="IPR036388">
    <property type="entry name" value="WH-like_DNA-bd_sf"/>
</dbReference>
<dbReference type="Proteomes" id="UP000277094">
    <property type="component" value="Unassembled WGS sequence"/>
</dbReference>
<dbReference type="PANTHER" id="PTHR30385:SF4">
    <property type="entry name" value="RNA POLYMERASE SIGMA-E FACTOR"/>
    <property type="match status" value="1"/>
</dbReference>
<feature type="domain" description="RNA polymerase sigma-70 region 3" evidence="5">
    <location>
        <begin position="131"/>
        <end position="190"/>
    </location>
</feature>
<dbReference type="CDD" id="cd06171">
    <property type="entry name" value="Sigma70_r4"/>
    <property type="match status" value="1"/>
</dbReference>
<reference evidence="8 9" key="1">
    <citation type="submission" date="2018-11" db="EMBL/GenBank/DDBJ databases">
        <authorList>
            <person name="Li F."/>
        </authorList>
    </citation>
    <scope>NUCLEOTIDE SEQUENCE [LARGE SCALE GENOMIC DNA]</scope>
    <source>
        <strain evidence="8 9">KIS18-7</strain>
    </source>
</reference>
<sequence>MTTASGTTSLTDDQVHHLSNAERDRVTVDLLVEAAAGDDLTRKTARDRAVELNLPLARYLANRYAGRGIAIEDLQQVASLGLLKAARGFSPERSTSFAAYAIPTIRGELRKHFRDAGWTVRPPRRIQELQAHIRAAEAELVQRLQRSPSVREIADELEVEIDEVLEATSVDSCFTPYSLDAPVPVDGGSERSVQADLGSWDPQFASAEARLVLGPAIRGLGERDRTVLRLRFVEGLTQQQIGEQVGVSQMQVSRILNRVLAQLRDSILGQAA</sequence>
<feature type="domain" description="RNA polymerase sigma-70 region 2" evidence="6">
    <location>
        <begin position="50"/>
        <end position="119"/>
    </location>
</feature>
<gene>
    <name evidence="8" type="ORF">EFL95_08945</name>
</gene>
<evidence type="ECO:0000313" key="8">
    <source>
        <dbReference type="EMBL" id="RNL79149.1"/>
    </source>
</evidence>
<comment type="caution">
    <text evidence="8">The sequence shown here is derived from an EMBL/GenBank/DDBJ whole genome shotgun (WGS) entry which is preliminary data.</text>
</comment>
<evidence type="ECO:0000259" key="6">
    <source>
        <dbReference type="Pfam" id="PF04542"/>
    </source>
</evidence>
<keyword evidence="2" id="KW-0731">Sigma factor</keyword>
<dbReference type="InterPro" id="IPR013324">
    <property type="entry name" value="RNA_pol_sigma_r3/r4-like"/>
</dbReference>
<feature type="domain" description="RNA polymerase sigma-70 region 4" evidence="7">
    <location>
        <begin position="216"/>
        <end position="264"/>
    </location>
</feature>
<accession>A0A3N0DU46</accession>
<dbReference type="RefSeq" id="WP_123233651.1">
    <property type="nucleotide sequence ID" value="NZ_RJSG01000002.1"/>
</dbReference>
<organism evidence="8 9">
    <name type="scientific">Nocardioides marmorisolisilvae</name>
    <dbReference type="NCBI Taxonomy" id="1542737"/>
    <lineage>
        <taxon>Bacteria</taxon>
        <taxon>Bacillati</taxon>
        <taxon>Actinomycetota</taxon>
        <taxon>Actinomycetes</taxon>
        <taxon>Propionibacteriales</taxon>
        <taxon>Nocardioidaceae</taxon>
        <taxon>Nocardioides</taxon>
    </lineage>
</organism>
<dbReference type="Pfam" id="PF04545">
    <property type="entry name" value="Sigma70_r4"/>
    <property type="match status" value="1"/>
</dbReference>
<dbReference type="InterPro" id="IPR000943">
    <property type="entry name" value="RNA_pol_sigma70"/>
</dbReference>
<dbReference type="OrthoDB" id="9804285at2"/>
<dbReference type="GO" id="GO:0003677">
    <property type="term" value="F:DNA binding"/>
    <property type="evidence" value="ECO:0007669"/>
    <property type="project" value="UniProtKB-KW"/>
</dbReference>
<evidence type="ECO:0000256" key="2">
    <source>
        <dbReference type="ARBA" id="ARBA00023082"/>
    </source>
</evidence>
<dbReference type="Gene3D" id="1.20.120.1810">
    <property type="match status" value="1"/>
</dbReference>
<evidence type="ECO:0000256" key="4">
    <source>
        <dbReference type="ARBA" id="ARBA00023163"/>
    </source>
</evidence>
<dbReference type="SUPFAM" id="SSF88659">
    <property type="entry name" value="Sigma3 and sigma4 domains of RNA polymerase sigma factors"/>
    <property type="match status" value="2"/>
</dbReference>
<dbReference type="InterPro" id="IPR014284">
    <property type="entry name" value="RNA_pol_sigma-70_dom"/>
</dbReference>
<dbReference type="SUPFAM" id="SSF88946">
    <property type="entry name" value="Sigma2 domain of RNA polymerase sigma factors"/>
    <property type="match status" value="1"/>
</dbReference>
<dbReference type="InterPro" id="IPR014322">
    <property type="entry name" value="RNA_pol_sigma-B/F/G"/>
</dbReference>
<dbReference type="Gene3D" id="1.10.10.10">
    <property type="entry name" value="Winged helix-like DNA-binding domain superfamily/Winged helix DNA-binding domain"/>
    <property type="match status" value="2"/>
</dbReference>
<dbReference type="GO" id="GO:0016987">
    <property type="term" value="F:sigma factor activity"/>
    <property type="evidence" value="ECO:0007669"/>
    <property type="project" value="UniProtKB-KW"/>
</dbReference>
<dbReference type="GO" id="GO:0006352">
    <property type="term" value="P:DNA-templated transcription initiation"/>
    <property type="evidence" value="ECO:0007669"/>
    <property type="project" value="InterPro"/>
</dbReference>
<dbReference type="InterPro" id="IPR007627">
    <property type="entry name" value="RNA_pol_sigma70_r2"/>
</dbReference>
<evidence type="ECO:0000259" key="5">
    <source>
        <dbReference type="Pfam" id="PF04539"/>
    </source>
</evidence>
<dbReference type="InterPro" id="IPR007630">
    <property type="entry name" value="RNA_pol_sigma70_r4"/>
</dbReference>
<keyword evidence="3" id="KW-0238">DNA-binding</keyword>